<accession>A0ABP9WVK3</accession>
<evidence type="ECO:0000313" key="1">
    <source>
        <dbReference type="EMBL" id="GAA5526588.1"/>
    </source>
</evidence>
<organism evidence="1 2">
    <name type="scientific">Herpetosiphon gulosus</name>
    <dbReference type="NCBI Taxonomy" id="1973496"/>
    <lineage>
        <taxon>Bacteria</taxon>
        <taxon>Bacillati</taxon>
        <taxon>Chloroflexota</taxon>
        <taxon>Chloroflexia</taxon>
        <taxon>Herpetosiphonales</taxon>
        <taxon>Herpetosiphonaceae</taxon>
        <taxon>Herpetosiphon</taxon>
    </lineage>
</organism>
<reference evidence="1 2" key="1">
    <citation type="submission" date="2024-02" db="EMBL/GenBank/DDBJ databases">
        <title>Herpetosiphon gulosus NBRC 112829.</title>
        <authorList>
            <person name="Ichikawa N."/>
            <person name="Katano-Makiyama Y."/>
            <person name="Hidaka K."/>
        </authorList>
    </citation>
    <scope>NUCLEOTIDE SEQUENCE [LARGE SCALE GENOMIC DNA]</scope>
    <source>
        <strain evidence="1 2">NBRC 112829</strain>
    </source>
</reference>
<keyword evidence="2" id="KW-1185">Reference proteome</keyword>
<proteinExistence type="predicted"/>
<dbReference type="EMBL" id="BAABRU010000001">
    <property type="protein sequence ID" value="GAA5526588.1"/>
    <property type="molecule type" value="Genomic_DNA"/>
</dbReference>
<dbReference type="Proteomes" id="UP001428290">
    <property type="component" value="Unassembled WGS sequence"/>
</dbReference>
<comment type="caution">
    <text evidence="1">The sequence shown here is derived from an EMBL/GenBank/DDBJ whole genome shotgun (WGS) entry which is preliminary data.</text>
</comment>
<gene>
    <name evidence="1" type="ORF">Hgul01_00361</name>
</gene>
<protein>
    <recommendedName>
        <fullName evidence="3">N-acetyltransferase domain-containing protein</fullName>
    </recommendedName>
</protein>
<name>A0ABP9WVK3_9CHLR</name>
<sequence length="357" mass="40633">MIAVCNVAQRNRAYSSCNGESGLIRPVRLVDSLELRRTPYTYMLLGSEHVLAGNHRPLGFALRCLMPFAQDRHTLVYHERGMRGYVQGWYRLNSADADLVYLASQPFRRGMRQPTDPDVWYRLLEAFVVRMGSRNIERIFAPLASNSPHLEVFRQLGFQSYAMRQVWRALTPDVAEGSSIIVLRPQQRRDPHAIQRLYEAITPATVVRYEGRTSRSWQLPVVARHGVRQRSWVLGRDGRDDILRAALHVWLGPHAAVMSLLIDPAEQRLASSVIRFGMSQLANAHQGVVYLLLPEYHGELHHNLEEIGFEHIGDQRLTVKELTVPLRNPLLRPVIEGTRESVVNPSLSSSVQSEPCI</sequence>
<evidence type="ECO:0000313" key="2">
    <source>
        <dbReference type="Proteomes" id="UP001428290"/>
    </source>
</evidence>
<evidence type="ECO:0008006" key="3">
    <source>
        <dbReference type="Google" id="ProtNLM"/>
    </source>
</evidence>